<feature type="compositionally biased region" description="Acidic residues" evidence="2">
    <location>
        <begin position="87"/>
        <end position="96"/>
    </location>
</feature>
<evidence type="ECO:0000313" key="3">
    <source>
        <dbReference type="EMBL" id="KPI40588.1"/>
    </source>
</evidence>
<name>A0A0N0NMP4_9EURO</name>
<organism evidence="3 4">
    <name type="scientific">Cyphellophora attinorum</name>
    <dbReference type="NCBI Taxonomy" id="1664694"/>
    <lineage>
        <taxon>Eukaryota</taxon>
        <taxon>Fungi</taxon>
        <taxon>Dikarya</taxon>
        <taxon>Ascomycota</taxon>
        <taxon>Pezizomycotina</taxon>
        <taxon>Eurotiomycetes</taxon>
        <taxon>Chaetothyriomycetidae</taxon>
        <taxon>Chaetothyriales</taxon>
        <taxon>Cyphellophoraceae</taxon>
        <taxon>Cyphellophora</taxon>
    </lineage>
</organism>
<feature type="region of interest" description="Disordered" evidence="2">
    <location>
        <begin position="74"/>
        <end position="152"/>
    </location>
</feature>
<feature type="region of interest" description="Disordered" evidence="2">
    <location>
        <begin position="226"/>
        <end position="275"/>
    </location>
</feature>
<reference evidence="3 4" key="1">
    <citation type="submission" date="2015-06" db="EMBL/GenBank/DDBJ databases">
        <title>Draft genome of the ant-associated black yeast Phialophora attae CBS 131958.</title>
        <authorList>
            <person name="Moreno L.F."/>
            <person name="Stielow B.J."/>
            <person name="de Hoog S."/>
            <person name="Vicente V.A."/>
            <person name="Weiss V.A."/>
            <person name="de Vries M."/>
            <person name="Cruz L.M."/>
            <person name="Souza E.M."/>
        </authorList>
    </citation>
    <scope>NUCLEOTIDE SEQUENCE [LARGE SCALE GENOMIC DNA]</scope>
    <source>
        <strain evidence="3 4">CBS 131958</strain>
    </source>
</reference>
<dbReference type="Proteomes" id="UP000038010">
    <property type="component" value="Unassembled WGS sequence"/>
</dbReference>
<proteinExistence type="predicted"/>
<dbReference type="GeneID" id="28739983"/>
<accession>A0A0N0NMP4</accession>
<dbReference type="RefSeq" id="XP_018000551.1">
    <property type="nucleotide sequence ID" value="XM_018148103.1"/>
</dbReference>
<sequence>MADGIDPSPMRTRRARRNAGEADDELYYHCANCGGTMKHAWRTNSAYDPTLCNGCAEKALRESPDFVVEQYGAGRAKRRKVSKAVTDDDDGEEGSEAELGPNAREATTSTEEDAPALRLGNRQWTPATESSRGRTTEPKDDDDESEPTLTPGTALQRFIQPIRQPSNNLTSPGTFSDSAAFQLHAENRVARVSSDPFLRQEASAANFTSPDRTFNDTAALQLQHENQNAREDSVSAMTDRSQSQSGTPASIRLPSSTLPHRTNSASFTPVNLPTNRHPFANPPVLAHGNSAAEASPDISTQIAELFNQHTAHLNARNVTLQRQIRELQTQNARLEAENETAKEREEEFDALVEELKVLRERIQGFEAWRDRGGSI</sequence>
<evidence type="ECO:0000313" key="4">
    <source>
        <dbReference type="Proteomes" id="UP000038010"/>
    </source>
</evidence>
<feature type="region of interest" description="Disordered" evidence="2">
    <location>
        <begin position="1"/>
        <end position="20"/>
    </location>
</feature>
<keyword evidence="1" id="KW-0175">Coiled coil</keyword>
<evidence type="ECO:0000256" key="1">
    <source>
        <dbReference type="SAM" id="Coils"/>
    </source>
</evidence>
<feature type="compositionally biased region" description="Polar residues" evidence="2">
    <location>
        <begin position="235"/>
        <end position="274"/>
    </location>
</feature>
<protein>
    <recommendedName>
        <fullName evidence="5">GATA-type domain-containing protein</fullName>
    </recommendedName>
</protein>
<keyword evidence="4" id="KW-1185">Reference proteome</keyword>
<dbReference type="EMBL" id="LFJN01000012">
    <property type="protein sequence ID" value="KPI40588.1"/>
    <property type="molecule type" value="Genomic_DNA"/>
</dbReference>
<dbReference type="AlphaFoldDB" id="A0A0N0NMP4"/>
<gene>
    <name evidence="3" type="ORF">AB675_7713</name>
</gene>
<evidence type="ECO:0008006" key="5">
    <source>
        <dbReference type="Google" id="ProtNLM"/>
    </source>
</evidence>
<dbReference type="VEuPathDB" id="FungiDB:AB675_7713"/>
<feature type="coiled-coil region" evidence="1">
    <location>
        <begin position="310"/>
        <end position="361"/>
    </location>
</feature>
<evidence type="ECO:0000256" key="2">
    <source>
        <dbReference type="SAM" id="MobiDB-lite"/>
    </source>
</evidence>
<comment type="caution">
    <text evidence="3">The sequence shown here is derived from an EMBL/GenBank/DDBJ whole genome shotgun (WGS) entry which is preliminary data.</text>
</comment>